<proteinExistence type="inferred from homology"/>
<dbReference type="GO" id="GO:0016787">
    <property type="term" value="F:hydrolase activity"/>
    <property type="evidence" value="ECO:0007669"/>
    <property type="project" value="UniProtKB-KW"/>
</dbReference>
<feature type="domain" description="Type I restriction modification DNA specificity" evidence="4">
    <location>
        <begin position="8"/>
        <end position="194"/>
    </location>
</feature>
<reference evidence="5 6" key="1">
    <citation type="submission" date="2023-10" db="EMBL/GenBank/DDBJ databases">
        <title>Description of Microbulbifer bruguierae sp. nov., isolated from the sediments of mangrove plant Bruguiera sexangula and comparative genomic analyses of the genus Microbulbifer.</title>
        <authorList>
            <person name="Long M."/>
        </authorList>
    </citation>
    <scope>NUCLEOTIDE SEQUENCE [LARGE SCALE GENOMIC DNA]</scope>
    <source>
        <strain evidence="5 6">SPO729</strain>
    </source>
</reference>
<dbReference type="GO" id="GO:0003677">
    <property type="term" value="F:DNA binding"/>
    <property type="evidence" value="ECO:0007669"/>
    <property type="project" value="UniProtKB-KW"/>
</dbReference>
<dbReference type="CDD" id="cd17251">
    <property type="entry name" value="RMtype1_S_HinAWORF1578P-TRD2-CR2_like"/>
    <property type="match status" value="1"/>
</dbReference>
<keyword evidence="6" id="KW-1185">Reference proteome</keyword>
<dbReference type="SUPFAM" id="SSF116734">
    <property type="entry name" value="DNA methylase specificity domain"/>
    <property type="match status" value="2"/>
</dbReference>
<dbReference type="GO" id="GO:0004519">
    <property type="term" value="F:endonuclease activity"/>
    <property type="evidence" value="ECO:0007669"/>
    <property type="project" value="UniProtKB-KW"/>
</dbReference>
<evidence type="ECO:0000256" key="3">
    <source>
        <dbReference type="ARBA" id="ARBA00023125"/>
    </source>
</evidence>
<evidence type="ECO:0000256" key="1">
    <source>
        <dbReference type="ARBA" id="ARBA00010923"/>
    </source>
</evidence>
<keyword evidence="5" id="KW-0255">Endonuclease</keyword>
<feature type="domain" description="Type I restriction modification DNA specificity" evidence="4">
    <location>
        <begin position="227"/>
        <end position="375"/>
    </location>
</feature>
<evidence type="ECO:0000313" key="6">
    <source>
        <dbReference type="Proteomes" id="UP001302477"/>
    </source>
</evidence>
<gene>
    <name evidence="5" type="ORF">R5R33_13325</name>
</gene>
<organism evidence="5 6">
    <name type="scientific">Microbulbifer pacificus</name>
    <dbReference type="NCBI Taxonomy" id="407164"/>
    <lineage>
        <taxon>Bacteria</taxon>
        <taxon>Pseudomonadati</taxon>
        <taxon>Pseudomonadota</taxon>
        <taxon>Gammaproteobacteria</taxon>
        <taxon>Cellvibrionales</taxon>
        <taxon>Microbulbiferaceae</taxon>
        <taxon>Microbulbifer</taxon>
    </lineage>
</organism>
<dbReference type="RefSeq" id="WP_318953190.1">
    <property type="nucleotide sequence ID" value="NZ_CP137555.1"/>
</dbReference>
<dbReference type="EMBL" id="CP137555">
    <property type="protein sequence ID" value="WOX04714.1"/>
    <property type="molecule type" value="Genomic_DNA"/>
</dbReference>
<sequence>MDLVTSNDWVEMPLGDVAEFQNGGAWNESAYSDSGVKVVRVTNCKNGTIDLDACKFLPEELFDKYARHELKVGDVVVATVGSHPTQPKSVVGRASVVPNSANGALLNQNAVRLRANGDYLDQAFLRQIVQADTFKQYIAAHARGAASQVRMSIELLKKFPVYMPSLPIQGRIAGVLSAYDDLIENNSRRIEILEEMVRRLYEEWFVHFRFPGHESMDWQDSELGRIPSDFHVLPLDSVGKIVTGKTPSKKRPEFFGDEVPFIKLPDMHGQIFVIRTSEALSTDGAASQKTKMIPANSLCVSCIGTAGIVVINSEISQTNQQINTVIPDDAAKREFLYFALKGLEGTINQYGATGATMTNLSRGKFAALKIVYPPTGLLHRFSSVSAPLFDQILVLQRKNQNLLSQRDLLLPKLVSGEIDVSELEPPVDEEIAAA</sequence>
<dbReference type="Gene3D" id="1.10.287.1120">
    <property type="entry name" value="Bipartite methylase S protein"/>
    <property type="match status" value="1"/>
</dbReference>
<keyword evidence="2" id="KW-0680">Restriction system</keyword>
<dbReference type="InterPro" id="IPR052021">
    <property type="entry name" value="Type-I_RS_S_subunit"/>
</dbReference>
<dbReference type="PANTHER" id="PTHR30408">
    <property type="entry name" value="TYPE-1 RESTRICTION ENZYME ECOKI SPECIFICITY PROTEIN"/>
    <property type="match status" value="1"/>
</dbReference>
<keyword evidence="3" id="KW-0238">DNA-binding</keyword>
<dbReference type="EC" id="3.1.21.-" evidence="5"/>
<dbReference type="Pfam" id="PF01420">
    <property type="entry name" value="Methylase_S"/>
    <property type="match status" value="2"/>
</dbReference>
<dbReference type="InterPro" id="IPR000055">
    <property type="entry name" value="Restrct_endonuc_typeI_TRD"/>
</dbReference>
<dbReference type="KEGG" id="mpaf:R5R33_13325"/>
<dbReference type="InterPro" id="IPR044946">
    <property type="entry name" value="Restrct_endonuc_typeI_TRD_sf"/>
</dbReference>
<protein>
    <submittedName>
        <fullName evidence="5">Restriction endonuclease subunit S</fullName>
        <ecNumber evidence="5">3.1.21.-</ecNumber>
    </submittedName>
</protein>
<evidence type="ECO:0000313" key="5">
    <source>
        <dbReference type="EMBL" id="WOX04714.1"/>
    </source>
</evidence>
<dbReference type="Gene3D" id="3.90.220.20">
    <property type="entry name" value="DNA methylase specificity domains"/>
    <property type="match status" value="2"/>
</dbReference>
<accession>A0AAU0MZ52</accession>
<dbReference type="AlphaFoldDB" id="A0AAU0MZ52"/>
<comment type="similarity">
    <text evidence="1">Belongs to the type-I restriction system S methylase family.</text>
</comment>
<dbReference type="REBASE" id="773115">
    <property type="entry name" value="S.Mpa9ORF13320P"/>
</dbReference>
<dbReference type="CDD" id="cd17512">
    <property type="entry name" value="RMtype1_S_BceB55ORF5615P-TRD2-CR2_like"/>
    <property type="match status" value="1"/>
</dbReference>
<dbReference type="GO" id="GO:0009307">
    <property type="term" value="P:DNA restriction-modification system"/>
    <property type="evidence" value="ECO:0007669"/>
    <property type="project" value="UniProtKB-KW"/>
</dbReference>
<dbReference type="PANTHER" id="PTHR30408:SF13">
    <property type="entry name" value="TYPE I RESTRICTION ENZYME HINDI SPECIFICITY SUBUNIT"/>
    <property type="match status" value="1"/>
</dbReference>
<dbReference type="Proteomes" id="UP001302477">
    <property type="component" value="Chromosome"/>
</dbReference>
<evidence type="ECO:0000256" key="2">
    <source>
        <dbReference type="ARBA" id="ARBA00022747"/>
    </source>
</evidence>
<name>A0AAU0MZ52_9GAMM</name>
<keyword evidence="5" id="KW-0540">Nuclease</keyword>
<keyword evidence="5" id="KW-0378">Hydrolase</keyword>
<evidence type="ECO:0000259" key="4">
    <source>
        <dbReference type="Pfam" id="PF01420"/>
    </source>
</evidence>